<comment type="caution">
    <text evidence="1">The sequence shown here is derived from an EMBL/GenBank/DDBJ whole genome shotgun (WGS) entry which is preliminary data.</text>
</comment>
<keyword evidence="2" id="KW-1185">Reference proteome</keyword>
<organism evidence="1 2">
    <name type="scientific">Streptomyces lannensis</name>
    <dbReference type="NCBI Taxonomy" id="766498"/>
    <lineage>
        <taxon>Bacteria</taxon>
        <taxon>Bacillati</taxon>
        <taxon>Actinomycetota</taxon>
        <taxon>Actinomycetes</taxon>
        <taxon>Kitasatosporales</taxon>
        <taxon>Streptomycetaceae</taxon>
        <taxon>Streptomyces</taxon>
    </lineage>
</organism>
<evidence type="ECO:0000313" key="1">
    <source>
        <dbReference type="EMBL" id="GAA3901943.1"/>
    </source>
</evidence>
<protein>
    <recommendedName>
        <fullName evidence="3">Transposase</fullName>
    </recommendedName>
</protein>
<accession>A0ABP7LHD4</accession>
<dbReference type="EMBL" id="BAAAZA010000049">
    <property type="protein sequence ID" value="GAA3901943.1"/>
    <property type="molecule type" value="Genomic_DNA"/>
</dbReference>
<name>A0ABP7LHD4_9ACTN</name>
<proteinExistence type="predicted"/>
<reference evidence="2" key="1">
    <citation type="journal article" date="2019" name="Int. J. Syst. Evol. Microbiol.">
        <title>The Global Catalogue of Microorganisms (GCM) 10K type strain sequencing project: providing services to taxonomists for standard genome sequencing and annotation.</title>
        <authorList>
            <consortium name="The Broad Institute Genomics Platform"/>
            <consortium name="The Broad Institute Genome Sequencing Center for Infectious Disease"/>
            <person name="Wu L."/>
            <person name="Ma J."/>
        </authorList>
    </citation>
    <scope>NUCLEOTIDE SEQUENCE [LARGE SCALE GENOMIC DNA]</scope>
    <source>
        <strain evidence="2">JCM 16578</strain>
    </source>
</reference>
<evidence type="ECO:0008006" key="3">
    <source>
        <dbReference type="Google" id="ProtNLM"/>
    </source>
</evidence>
<evidence type="ECO:0000313" key="2">
    <source>
        <dbReference type="Proteomes" id="UP001501563"/>
    </source>
</evidence>
<sequence>MLRWLRWKRIGVRIARKGIESVEEFLLPTLSAVRGGGDAPYLLRLVDTMATQCHRARLLRSCAQPLAFS</sequence>
<gene>
    <name evidence="1" type="ORF">GCM10022207_83590</name>
</gene>
<dbReference type="Proteomes" id="UP001501563">
    <property type="component" value="Unassembled WGS sequence"/>
</dbReference>